<dbReference type="RefSeq" id="WP_152199675.1">
    <property type="nucleotide sequence ID" value="NZ_VUKF01000001.1"/>
</dbReference>
<comment type="subunit">
    <text evidence="2">Interacts with ribosomal protein uL14 (rplN).</text>
</comment>
<gene>
    <name evidence="2 3" type="primary">rsfS</name>
    <name evidence="3" type="ORF">GB883_06085</name>
</gene>
<dbReference type="EMBL" id="WHJE01000017">
    <property type="protein sequence ID" value="KAE8765052.1"/>
    <property type="molecule type" value="Genomic_DNA"/>
</dbReference>
<dbReference type="Pfam" id="PF02410">
    <property type="entry name" value="RsfS"/>
    <property type="match status" value="1"/>
</dbReference>
<dbReference type="InterPro" id="IPR043519">
    <property type="entry name" value="NT_sf"/>
</dbReference>
<evidence type="ECO:0000256" key="2">
    <source>
        <dbReference type="HAMAP-Rule" id="MF_01477"/>
    </source>
</evidence>
<dbReference type="InterPro" id="IPR004394">
    <property type="entry name" value="Iojap/RsfS/C7orf30"/>
</dbReference>
<evidence type="ECO:0000313" key="4">
    <source>
        <dbReference type="Proteomes" id="UP000451860"/>
    </source>
</evidence>
<comment type="subcellular location">
    <subcellularLocation>
        <location evidence="2">Cytoplasm</location>
    </subcellularLocation>
</comment>
<keyword evidence="2" id="KW-0678">Repressor</keyword>
<evidence type="ECO:0000256" key="1">
    <source>
        <dbReference type="ARBA" id="ARBA00010574"/>
    </source>
</evidence>
<dbReference type="GO" id="GO:0017148">
    <property type="term" value="P:negative regulation of translation"/>
    <property type="evidence" value="ECO:0007669"/>
    <property type="project" value="UniProtKB-UniRule"/>
</dbReference>
<keyword evidence="2" id="KW-0963">Cytoplasm</keyword>
<reference evidence="3 4" key="1">
    <citation type="submission" date="2019-10" db="EMBL/GenBank/DDBJ databases">
        <title>Georgenia wutianyii sp. nov. and Georgenia yuyongxinii sp. nov. isolated from plateau pika (Ochotona curzoniae) in the Qinghai-Tibet plateau of China.</title>
        <authorList>
            <person name="Tian Z."/>
        </authorList>
    </citation>
    <scope>NUCLEOTIDE SEQUENCE [LARGE SCALE GENOMIC DNA]</scope>
    <source>
        <strain evidence="3 4">DSM 21501</strain>
    </source>
</reference>
<evidence type="ECO:0000313" key="3">
    <source>
        <dbReference type="EMBL" id="KAE8765052.1"/>
    </source>
</evidence>
<dbReference type="HAMAP" id="MF_01477">
    <property type="entry name" value="Iojap_RsfS"/>
    <property type="match status" value="1"/>
</dbReference>
<dbReference type="NCBIfam" id="TIGR00090">
    <property type="entry name" value="rsfS_iojap_ybeB"/>
    <property type="match status" value="1"/>
</dbReference>
<dbReference type="OrthoDB" id="9793681at2"/>
<organism evidence="3 4">
    <name type="scientific">Georgenia thermotolerans</name>
    <dbReference type="NCBI Taxonomy" id="527326"/>
    <lineage>
        <taxon>Bacteria</taxon>
        <taxon>Bacillati</taxon>
        <taxon>Actinomycetota</taxon>
        <taxon>Actinomycetes</taxon>
        <taxon>Micrococcales</taxon>
        <taxon>Bogoriellaceae</taxon>
        <taxon>Georgenia</taxon>
    </lineage>
</organism>
<accession>A0A7J5URH5</accession>
<dbReference type="SUPFAM" id="SSF81301">
    <property type="entry name" value="Nucleotidyltransferase"/>
    <property type="match status" value="1"/>
</dbReference>
<sequence>MPADDRSRHLAVVAARAAADKKAQEIIALDVSERLALTDVFLVASGANDRQVRAIVDAIEEALHKEGAKALRKEGLNEAHWVLMDFQDIVVHVQQEEDREFYALERLWKDCPVVDLPADLYAPTDGAEPAGA</sequence>
<dbReference type="AlphaFoldDB" id="A0A7J5URH5"/>
<comment type="function">
    <text evidence="2">Functions as a ribosomal silencing factor. Interacts with ribosomal protein uL14 (rplN), blocking formation of intersubunit bridge B8. Prevents association of the 30S and 50S ribosomal subunits and the formation of functional ribosomes, thus repressing translation.</text>
</comment>
<name>A0A7J5URH5_9MICO</name>
<keyword evidence="4" id="KW-1185">Reference proteome</keyword>
<dbReference type="Gene3D" id="3.30.460.10">
    <property type="entry name" value="Beta Polymerase, domain 2"/>
    <property type="match status" value="1"/>
</dbReference>
<dbReference type="PANTHER" id="PTHR21043">
    <property type="entry name" value="IOJAP SUPERFAMILY ORTHOLOG"/>
    <property type="match status" value="1"/>
</dbReference>
<proteinExistence type="inferred from homology"/>
<dbReference type="Proteomes" id="UP000451860">
    <property type="component" value="Unassembled WGS sequence"/>
</dbReference>
<comment type="caution">
    <text evidence="3">The sequence shown here is derived from an EMBL/GenBank/DDBJ whole genome shotgun (WGS) entry which is preliminary data.</text>
</comment>
<dbReference type="GO" id="GO:0005737">
    <property type="term" value="C:cytoplasm"/>
    <property type="evidence" value="ECO:0007669"/>
    <property type="project" value="UniProtKB-SubCell"/>
</dbReference>
<keyword evidence="2" id="KW-0810">Translation regulation</keyword>
<dbReference type="GO" id="GO:0042256">
    <property type="term" value="P:cytosolic ribosome assembly"/>
    <property type="evidence" value="ECO:0007669"/>
    <property type="project" value="UniProtKB-UniRule"/>
</dbReference>
<protein>
    <recommendedName>
        <fullName evidence="2">Ribosomal silencing factor RsfS</fullName>
    </recommendedName>
</protein>
<dbReference type="PANTHER" id="PTHR21043:SF0">
    <property type="entry name" value="MITOCHONDRIAL ASSEMBLY OF RIBOSOMAL LARGE SUBUNIT PROTEIN 1"/>
    <property type="match status" value="1"/>
</dbReference>
<dbReference type="FunFam" id="3.30.460.10:FF:000008">
    <property type="entry name" value="Ribosomal silencing factor RsfS"/>
    <property type="match status" value="1"/>
</dbReference>
<dbReference type="GO" id="GO:0043023">
    <property type="term" value="F:ribosomal large subunit binding"/>
    <property type="evidence" value="ECO:0007669"/>
    <property type="project" value="TreeGrafter"/>
</dbReference>
<dbReference type="GO" id="GO:0090071">
    <property type="term" value="P:negative regulation of ribosome biogenesis"/>
    <property type="evidence" value="ECO:0007669"/>
    <property type="project" value="UniProtKB-UniRule"/>
</dbReference>
<comment type="similarity">
    <text evidence="1 2">Belongs to the Iojap/RsfS family.</text>
</comment>